<evidence type="ECO:0000313" key="2">
    <source>
        <dbReference type="EMBL" id="CUT03606.1"/>
    </source>
</evidence>
<reference evidence="3" key="1">
    <citation type="submission" date="2015-11" db="EMBL/GenBank/DDBJ databases">
        <authorList>
            <person name="Varghese N."/>
        </authorList>
    </citation>
    <scope>NUCLEOTIDE SEQUENCE [LARGE SCALE GENOMIC DNA]</scope>
    <source>
        <strain evidence="3">JGI-23</strain>
    </source>
</reference>
<name>A0A0P1NVP8_9BACT</name>
<keyword evidence="1" id="KW-0472">Membrane</keyword>
<dbReference type="EMBL" id="CZVW01000017">
    <property type="protein sequence ID" value="CUT03606.1"/>
    <property type="molecule type" value="Genomic_DNA"/>
</dbReference>
<organism evidence="2 3">
    <name type="scientific">Candidatus Chryseopegocella kryptomonas</name>
    <dbReference type="NCBI Taxonomy" id="1633643"/>
    <lineage>
        <taxon>Bacteria</taxon>
        <taxon>Pseudomonadati</taxon>
        <taxon>Candidatus Kryptoniota</taxon>
        <taxon>Candidatus Chryseopegocella</taxon>
    </lineage>
</organism>
<feature type="transmembrane region" description="Helical" evidence="1">
    <location>
        <begin position="19"/>
        <end position="38"/>
    </location>
</feature>
<dbReference type="AlphaFoldDB" id="A0A0P1NVP8"/>
<keyword evidence="3" id="KW-1185">Reference proteome</keyword>
<proteinExistence type="predicted"/>
<protein>
    <submittedName>
        <fullName evidence="2">Uncharacterized protein</fullName>
    </submittedName>
</protein>
<evidence type="ECO:0000313" key="3">
    <source>
        <dbReference type="Proteomes" id="UP000199197"/>
    </source>
</evidence>
<sequence length="43" mass="5344">MRQSFAEIWNLFKEFFSNFVYILYIIFTLALLYIVWYLQTKIG</sequence>
<accession>A0A0P1NVP8</accession>
<dbReference type="Proteomes" id="UP000199197">
    <property type="component" value="Unassembled WGS sequence"/>
</dbReference>
<keyword evidence="1" id="KW-1133">Transmembrane helix</keyword>
<dbReference type="RefSeq" id="WP_268761462.1">
    <property type="nucleotide sequence ID" value="NZ_CZVW01000017.1"/>
</dbReference>
<gene>
    <name evidence="2" type="ORF">JGI23_01512</name>
</gene>
<evidence type="ECO:0000256" key="1">
    <source>
        <dbReference type="SAM" id="Phobius"/>
    </source>
</evidence>
<keyword evidence="1" id="KW-0812">Transmembrane</keyword>